<dbReference type="Gene3D" id="3.30.420.10">
    <property type="entry name" value="Ribonuclease H-like superfamily/Ribonuclease H"/>
    <property type="match status" value="1"/>
</dbReference>
<evidence type="ECO:0000256" key="4">
    <source>
        <dbReference type="ARBA" id="ARBA00022759"/>
    </source>
</evidence>
<dbReference type="PANTHER" id="PTHR37984:SF5">
    <property type="entry name" value="PROTEIN NYNRIN-LIKE"/>
    <property type="match status" value="1"/>
</dbReference>
<evidence type="ECO:0000256" key="1">
    <source>
        <dbReference type="ARBA" id="ARBA00022679"/>
    </source>
</evidence>
<proteinExistence type="predicted"/>
<dbReference type="SUPFAM" id="SSF53098">
    <property type="entry name" value="Ribonuclease H-like"/>
    <property type="match status" value="1"/>
</dbReference>
<sequence>MNPTLEDRAEMGQVSARVQVCTLGQQFGPHDGLRSNPECCELRVHSTDNSSDESAGSAEEVESEQGDGLWNRGLMPSTEEAPDLELKTLPEHLEYAFLGEDTQLPVIIASNLTVKQKNGLVDVLKRHKRAIAWKIADIRGINPSVCTHKILMTDDHRPKALPQRRLNPNMKEVPCTSGPKEGGMTVITNEKNELIPTRTTTGWRVCIDYRKLNDATRKDHFPLPFIDQMLEQLAGHAYYCFLDGFSAYFQIPFTPEDQEKTTFTCPYGTFAYRRMPFGLCNAPATFQRCMTAIFEDMVEDFMEVFMDDFSVFGDSFDVCLKNLERVLIRCEETNLVLSWEKCHFMVQEGIVLGHKISKDGIEVDKAKISTIKKLPPPNSVKAIRSFLGHAEFYRRFIKNFSKIARPLTRLLEKDIPFEFDNDCMTSFMALREKLIQAPIMVSPDWDSPFELMCDASDFAVGAVLGQRRDKHFHPIYYASKTLTGGQANYTTTEKELLAVVFAVDKFRSYLVLSKVVVYTDHSALRYLLSKSDAKPRLIRWVLLLQEFDLEIKYKRGVENLAADHLSRLEGSSAETMRDKDINDAFPKEHLYSIQVVEEKEPPWFGAPRAIISDRGTHFCNAQFAKILKRYGVSHKMATAYHPQTSGQVEVSNRDLKRILEKTVSQNRRDWTDHLDDALWAYRTAYKTPIGITPYRLVYGKACHLPVELEHKAYWAIKFLNLDSSLIGCKRKLKLNELDEWRSTAYESSKLYKKKRMIYIPELIDTITRMVENVEEKVQAFAVPDTLCYFLQEPDTIQHVVEESVEEYIARIQKLDYELNSELFSVGEICSLNTVTVVDYHTEIHSQLGDGKNEVEQETDEFEEIDRLKESRLRPSVDEPPTLELKTLPAHLEYAFLMEESKLPVIIASNLSVEQKDKLVSMLQKHKLAIAWKISDIKGINPSFCTHKNLMEDDYKSVIQPQ</sequence>
<keyword evidence="1" id="KW-0808">Transferase</keyword>
<dbReference type="Gene3D" id="3.30.70.270">
    <property type="match status" value="2"/>
</dbReference>
<dbReference type="AlphaFoldDB" id="A0AB40C384"/>
<gene>
    <name evidence="10" type="primary">LOC120271614</name>
</gene>
<keyword evidence="4" id="KW-0255">Endonuclease</keyword>
<dbReference type="Pfam" id="PF17917">
    <property type="entry name" value="RT_RNaseH"/>
    <property type="match status" value="1"/>
</dbReference>
<dbReference type="InterPro" id="IPR043502">
    <property type="entry name" value="DNA/RNA_pol_sf"/>
</dbReference>
<keyword evidence="6" id="KW-0695">RNA-directed DNA polymerase</keyword>
<dbReference type="GO" id="GO:0016787">
    <property type="term" value="F:hydrolase activity"/>
    <property type="evidence" value="ECO:0007669"/>
    <property type="project" value="UniProtKB-KW"/>
</dbReference>
<dbReference type="FunFam" id="3.30.70.270:FF:000020">
    <property type="entry name" value="Transposon Tf2-6 polyprotein-like Protein"/>
    <property type="match status" value="1"/>
</dbReference>
<dbReference type="SUPFAM" id="SSF56672">
    <property type="entry name" value="DNA/RNA polymerases"/>
    <property type="match status" value="1"/>
</dbReference>
<dbReference type="InterPro" id="IPR000477">
    <property type="entry name" value="RT_dom"/>
</dbReference>
<evidence type="ECO:0000313" key="9">
    <source>
        <dbReference type="Proteomes" id="UP001515500"/>
    </source>
</evidence>
<dbReference type="GO" id="GO:0004519">
    <property type="term" value="F:endonuclease activity"/>
    <property type="evidence" value="ECO:0007669"/>
    <property type="project" value="UniProtKB-KW"/>
</dbReference>
<dbReference type="InterPro" id="IPR041373">
    <property type="entry name" value="RT_RNaseH"/>
</dbReference>
<reference evidence="10" key="1">
    <citation type="submission" date="2025-08" db="UniProtKB">
        <authorList>
            <consortium name="RefSeq"/>
        </authorList>
    </citation>
    <scope>IDENTIFICATION</scope>
</reference>
<feature type="region of interest" description="Disordered" evidence="7">
    <location>
        <begin position="44"/>
        <end position="76"/>
    </location>
</feature>
<protein>
    <submittedName>
        <fullName evidence="10">Uncharacterized protein LOC120271614</fullName>
    </submittedName>
</protein>
<dbReference type="GeneID" id="120271614"/>
<dbReference type="InterPro" id="IPR012337">
    <property type="entry name" value="RNaseH-like_sf"/>
</dbReference>
<dbReference type="RefSeq" id="XP_039134224.1">
    <property type="nucleotide sequence ID" value="XM_039278290.1"/>
</dbReference>
<dbReference type="InterPro" id="IPR001584">
    <property type="entry name" value="Integrase_cat-core"/>
</dbReference>
<dbReference type="InterPro" id="IPR050951">
    <property type="entry name" value="Retrovirus_Pol_polyprotein"/>
</dbReference>
<keyword evidence="2" id="KW-0548">Nucleotidyltransferase</keyword>
<organism evidence="9 10">
    <name type="scientific">Dioscorea cayennensis subsp. rotundata</name>
    <name type="common">White Guinea yam</name>
    <name type="synonym">Dioscorea rotundata</name>
    <dbReference type="NCBI Taxonomy" id="55577"/>
    <lineage>
        <taxon>Eukaryota</taxon>
        <taxon>Viridiplantae</taxon>
        <taxon>Streptophyta</taxon>
        <taxon>Embryophyta</taxon>
        <taxon>Tracheophyta</taxon>
        <taxon>Spermatophyta</taxon>
        <taxon>Magnoliopsida</taxon>
        <taxon>Liliopsida</taxon>
        <taxon>Dioscoreales</taxon>
        <taxon>Dioscoreaceae</taxon>
        <taxon>Dioscorea</taxon>
    </lineage>
</organism>
<evidence type="ECO:0000256" key="5">
    <source>
        <dbReference type="ARBA" id="ARBA00022801"/>
    </source>
</evidence>
<dbReference type="GO" id="GO:0015074">
    <property type="term" value="P:DNA integration"/>
    <property type="evidence" value="ECO:0007669"/>
    <property type="project" value="InterPro"/>
</dbReference>
<dbReference type="GO" id="GO:0003676">
    <property type="term" value="F:nucleic acid binding"/>
    <property type="evidence" value="ECO:0007669"/>
    <property type="project" value="InterPro"/>
</dbReference>
<evidence type="ECO:0000313" key="10">
    <source>
        <dbReference type="RefSeq" id="XP_039134224.1"/>
    </source>
</evidence>
<evidence type="ECO:0000256" key="6">
    <source>
        <dbReference type="ARBA" id="ARBA00022918"/>
    </source>
</evidence>
<feature type="domain" description="Integrase catalytic" evidence="8">
    <location>
        <begin position="531"/>
        <end position="701"/>
    </location>
</feature>
<evidence type="ECO:0000256" key="7">
    <source>
        <dbReference type="SAM" id="MobiDB-lite"/>
    </source>
</evidence>
<dbReference type="Pfam" id="PF00078">
    <property type="entry name" value="RVT_1"/>
    <property type="match status" value="1"/>
</dbReference>
<dbReference type="GO" id="GO:0003964">
    <property type="term" value="F:RNA-directed DNA polymerase activity"/>
    <property type="evidence" value="ECO:0007669"/>
    <property type="project" value="UniProtKB-KW"/>
</dbReference>
<dbReference type="CDD" id="cd01647">
    <property type="entry name" value="RT_LTR"/>
    <property type="match status" value="1"/>
</dbReference>
<keyword evidence="3" id="KW-0540">Nuclease</keyword>
<evidence type="ECO:0000259" key="8">
    <source>
        <dbReference type="PROSITE" id="PS50994"/>
    </source>
</evidence>
<evidence type="ECO:0000256" key="2">
    <source>
        <dbReference type="ARBA" id="ARBA00022695"/>
    </source>
</evidence>
<dbReference type="PROSITE" id="PS50994">
    <property type="entry name" value="INTEGRASE"/>
    <property type="match status" value="1"/>
</dbReference>
<dbReference type="CDD" id="cd09274">
    <property type="entry name" value="RNase_HI_RT_Ty3"/>
    <property type="match status" value="1"/>
</dbReference>
<dbReference type="InterPro" id="IPR036397">
    <property type="entry name" value="RNaseH_sf"/>
</dbReference>
<dbReference type="InterPro" id="IPR043128">
    <property type="entry name" value="Rev_trsase/Diguanyl_cyclase"/>
</dbReference>
<accession>A0AB40C384</accession>
<name>A0AB40C384_DIOCR</name>
<keyword evidence="9" id="KW-1185">Reference proteome</keyword>
<keyword evidence="5" id="KW-0378">Hydrolase</keyword>
<dbReference type="PANTHER" id="PTHR37984">
    <property type="entry name" value="PROTEIN CBG26694"/>
    <property type="match status" value="1"/>
</dbReference>
<evidence type="ECO:0000256" key="3">
    <source>
        <dbReference type="ARBA" id="ARBA00022722"/>
    </source>
</evidence>
<dbReference type="Proteomes" id="UP001515500">
    <property type="component" value="Chromosome 11"/>
</dbReference>